<comment type="caution">
    <text evidence="2">The sequence shown here is derived from an EMBL/GenBank/DDBJ whole genome shotgun (WGS) entry which is preliminary data.</text>
</comment>
<accession>A0A371NWU4</accession>
<keyword evidence="3" id="KW-1185">Reference proteome</keyword>
<protein>
    <submittedName>
        <fullName evidence="2">DUF624 domain-containing protein</fullName>
    </submittedName>
</protein>
<proteinExistence type="predicted"/>
<keyword evidence="1" id="KW-1133">Transmembrane helix</keyword>
<dbReference type="Pfam" id="PF04854">
    <property type="entry name" value="DUF624"/>
    <property type="match status" value="1"/>
</dbReference>
<feature type="transmembrane region" description="Helical" evidence="1">
    <location>
        <begin position="120"/>
        <end position="145"/>
    </location>
</feature>
<sequence>MKRVVHDTWASILGVLYLGLMVNLLVLVAAAPLVVLLMTTDPVRSWPLLAVAAPLAAPALTAAFGTFRAHDEGETQVVRAYWRAWRATARKALLIGAIVVALAVVLLVDVRMLAQADAAVLVVPVLLLLTMLAAVTGLLGLAAIAEVPDARLRDVLRASAVLGVRRWYFQLLSFAVLGVQFGVFTTMPAIAMGITAAPALYVVWANSRHCLRPVLDLDEEPVAAV</sequence>
<feature type="transmembrane region" description="Helical" evidence="1">
    <location>
        <begin position="166"/>
        <end position="183"/>
    </location>
</feature>
<gene>
    <name evidence="2" type="ORF">DY023_05070</name>
</gene>
<evidence type="ECO:0000256" key="1">
    <source>
        <dbReference type="SAM" id="Phobius"/>
    </source>
</evidence>
<evidence type="ECO:0000313" key="3">
    <source>
        <dbReference type="Proteomes" id="UP000262172"/>
    </source>
</evidence>
<name>A0A371NWU4_9MICO</name>
<dbReference type="Proteomes" id="UP000262172">
    <property type="component" value="Unassembled WGS sequence"/>
</dbReference>
<reference evidence="2 3" key="1">
    <citation type="submission" date="2018-08" db="EMBL/GenBank/DDBJ databases">
        <title>Isolation, diversity and antifungal activity of Actinobacteria from cow dung.</title>
        <authorList>
            <person name="Ling L."/>
        </authorList>
    </citation>
    <scope>NUCLEOTIDE SEQUENCE [LARGE SCALE GENOMIC DNA]</scope>
    <source>
        <strain evidence="2 3">NEAU-LLE</strain>
    </source>
</reference>
<feature type="transmembrane region" description="Helical" evidence="1">
    <location>
        <begin position="45"/>
        <end position="67"/>
    </location>
</feature>
<keyword evidence="1" id="KW-0472">Membrane</keyword>
<dbReference type="InterPro" id="IPR006938">
    <property type="entry name" value="DUF624"/>
</dbReference>
<keyword evidence="1" id="KW-0812">Transmembrane</keyword>
<dbReference type="RefSeq" id="WP_116241259.1">
    <property type="nucleotide sequence ID" value="NZ_QUAB01000031.1"/>
</dbReference>
<evidence type="ECO:0000313" key="2">
    <source>
        <dbReference type="EMBL" id="REJ06835.1"/>
    </source>
</evidence>
<feature type="transmembrane region" description="Helical" evidence="1">
    <location>
        <begin position="189"/>
        <end position="207"/>
    </location>
</feature>
<feature type="transmembrane region" description="Helical" evidence="1">
    <location>
        <begin position="88"/>
        <end position="108"/>
    </location>
</feature>
<dbReference type="OrthoDB" id="3402079at2"/>
<organism evidence="2 3">
    <name type="scientific">Microbacterium bovistercoris</name>
    <dbReference type="NCBI Taxonomy" id="2293570"/>
    <lineage>
        <taxon>Bacteria</taxon>
        <taxon>Bacillati</taxon>
        <taxon>Actinomycetota</taxon>
        <taxon>Actinomycetes</taxon>
        <taxon>Micrococcales</taxon>
        <taxon>Microbacteriaceae</taxon>
        <taxon>Microbacterium</taxon>
    </lineage>
</organism>
<dbReference type="AlphaFoldDB" id="A0A371NWU4"/>
<dbReference type="EMBL" id="QUAB01000031">
    <property type="protein sequence ID" value="REJ06835.1"/>
    <property type="molecule type" value="Genomic_DNA"/>
</dbReference>
<feature type="transmembrane region" description="Helical" evidence="1">
    <location>
        <begin position="12"/>
        <end position="39"/>
    </location>
</feature>